<dbReference type="EMBL" id="FNCA01000008">
    <property type="protein sequence ID" value="SDG14351.1"/>
    <property type="molecule type" value="Genomic_DNA"/>
</dbReference>
<dbReference type="RefSeq" id="WP_091710552.1">
    <property type="nucleotide sequence ID" value="NZ_FNCA01000008.1"/>
</dbReference>
<keyword evidence="2" id="KW-1185">Reference proteome</keyword>
<comment type="caution">
    <text evidence="1">The sequence shown here is derived from an EMBL/GenBank/DDBJ whole genome shotgun (WGS) entry which is preliminary data.</text>
</comment>
<sequence length="126" mass="14501">MSTNRFNYQGVTGGSKITVVISLENICRNRTTVLAQHEGKNTRINVETTCAKIKKWGNEFNLPKMDLIDRDVSFDLLNKKRAEYSICSNCYVPPTVMSAYWIENEKIPKEVAKKYESVDITFEEIK</sequence>
<dbReference type="OrthoDB" id="53392at2157"/>
<gene>
    <name evidence="1" type="ORF">SAMN04488589_2255</name>
</gene>
<dbReference type="AlphaFoldDB" id="A0A7Z7B151"/>
<dbReference type="InterPro" id="IPR054227">
    <property type="entry name" value="DUF6951"/>
</dbReference>
<evidence type="ECO:0000313" key="2">
    <source>
        <dbReference type="Proteomes" id="UP000199259"/>
    </source>
</evidence>
<dbReference type="Proteomes" id="UP000199259">
    <property type="component" value="Unassembled WGS sequence"/>
</dbReference>
<proteinExistence type="predicted"/>
<name>A0A7Z7B151_9EURY</name>
<accession>A0A7Z7B151</accession>
<evidence type="ECO:0000313" key="1">
    <source>
        <dbReference type="EMBL" id="SDG14351.1"/>
    </source>
</evidence>
<dbReference type="Pfam" id="PF22263">
    <property type="entry name" value="DUF6951"/>
    <property type="match status" value="1"/>
</dbReference>
<organism evidence="1 2">
    <name type="scientific">Methanolobus vulcani</name>
    <dbReference type="NCBI Taxonomy" id="38026"/>
    <lineage>
        <taxon>Archaea</taxon>
        <taxon>Methanobacteriati</taxon>
        <taxon>Methanobacteriota</taxon>
        <taxon>Stenosarchaea group</taxon>
        <taxon>Methanomicrobia</taxon>
        <taxon>Methanosarcinales</taxon>
        <taxon>Methanosarcinaceae</taxon>
        <taxon>Methanolobus</taxon>
    </lineage>
</organism>
<reference evidence="1 2" key="1">
    <citation type="submission" date="2016-10" db="EMBL/GenBank/DDBJ databases">
        <authorList>
            <person name="Varghese N."/>
            <person name="Submissions S."/>
        </authorList>
    </citation>
    <scope>NUCLEOTIDE SEQUENCE [LARGE SCALE GENOMIC DNA]</scope>
    <source>
        <strain evidence="1 2">PL 12/M</strain>
    </source>
</reference>
<protein>
    <submittedName>
        <fullName evidence="1">Uncharacterized protein</fullName>
    </submittedName>
</protein>